<keyword evidence="1" id="KW-1133">Transmembrane helix</keyword>
<accession>A0ABX1SFE1</accession>
<keyword evidence="1" id="KW-0812">Transmembrane</keyword>
<proteinExistence type="predicted"/>
<evidence type="ECO:0000313" key="3">
    <source>
        <dbReference type="Proteomes" id="UP000820669"/>
    </source>
</evidence>
<organism evidence="2 3">
    <name type="scientific">Pseudonocardia acidicola</name>
    <dbReference type="NCBI Taxonomy" id="2724939"/>
    <lineage>
        <taxon>Bacteria</taxon>
        <taxon>Bacillati</taxon>
        <taxon>Actinomycetota</taxon>
        <taxon>Actinomycetes</taxon>
        <taxon>Pseudonocardiales</taxon>
        <taxon>Pseudonocardiaceae</taxon>
        <taxon>Pseudonocardia</taxon>
    </lineage>
</organism>
<feature type="transmembrane region" description="Helical" evidence="1">
    <location>
        <begin position="177"/>
        <end position="196"/>
    </location>
</feature>
<keyword evidence="1" id="KW-0472">Membrane</keyword>
<sequence length="268" mass="27720">MPDRYADAVRGRRAELRAQRLLLAGGHRAEIRTSLALTRLTLTAEVSTALAELGREIRVHVDRAGRAGRRRLPVLLVGALDCVEANIGHRLIALALPPLRRIAAERSVPADDLPLRITPSGGRIGVSAGVPRPDPPAGAARALLLAGASGGAGAWRLGVLSAVGLPVLGLPALGGPAVLPLAAGLGLAALAATVWARRVALDRARLGRWAAEALAVARAGLEAELGRRLLDLEQRAGAALDAAVARRRAEVDAELRALAPGVDARAAR</sequence>
<dbReference type="EMBL" id="JAAXLA010000029">
    <property type="protein sequence ID" value="NMH98974.1"/>
    <property type="molecule type" value="Genomic_DNA"/>
</dbReference>
<reference evidence="2 3" key="1">
    <citation type="submission" date="2020-04" db="EMBL/GenBank/DDBJ databases">
        <authorList>
            <person name="Klaysubun C."/>
            <person name="Duangmal K."/>
            <person name="Lipun K."/>
        </authorList>
    </citation>
    <scope>NUCLEOTIDE SEQUENCE [LARGE SCALE GENOMIC DNA]</scope>
    <source>
        <strain evidence="2 3">K10HN5</strain>
    </source>
</reference>
<evidence type="ECO:0000256" key="1">
    <source>
        <dbReference type="SAM" id="Phobius"/>
    </source>
</evidence>
<comment type="caution">
    <text evidence="2">The sequence shown here is derived from an EMBL/GenBank/DDBJ whole genome shotgun (WGS) entry which is preliminary data.</text>
</comment>
<dbReference type="Proteomes" id="UP000820669">
    <property type="component" value="Unassembled WGS sequence"/>
</dbReference>
<feature type="transmembrane region" description="Helical" evidence="1">
    <location>
        <begin position="142"/>
        <end position="165"/>
    </location>
</feature>
<evidence type="ECO:0000313" key="2">
    <source>
        <dbReference type="EMBL" id="NMH98974.1"/>
    </source>
</evidence>
<keyword evidence="3" id="KW-1185">Reference proteome</keyword>
<gene>
    <name evidence="2" type="ORF">HF526_16900</name>
</gene>
<dbReference type="RefSeq" id="WP_169382415.1">
    <property type="nucleotide sequence ID" value="NZ_JAAXLA010000029.1"/>
</dbReference>
<protein>
    <submittedName>
        <fullName evidence="2">Uncharacterized protein</fullName>
    </submittedName>
</protein>
<name>A0ABX1SFE1_9PSEU</name>